<accession>A0A165C5N0</accession>
<gene>
    <name evidence="1" type="ORF">LAESUDRAFT_432955</name>
</gene>
<evidence type="ECO:0000313" key="2">
    <source>
        <dbReference type="Proteomes" id="UP000076871"/>
    </source>
</evidence>
<reference evidence="1 2" key="1">
    <citation type="journal article" date="2016" name="Mol. Biol. Evol.">
        <title>Comparative Genomics of Early-Diverging Mushroom-Forming Fungi Provides Insights into the Origins of Lignocellulose Decay Capabilities.</title>
        <authorList>
            <person name="Nagy L.G."/>
            <person name="Riley R."/>
            <person name="Tritt A."/>
            <person name="Adam C."/>
            <person name="Daum C."/>
            <person name="Floudas D."/>
            <person name="Sun H."/>
            <person name="Yadav J.S."/>
            <person name="Pangilinan J."/>
            <person name="Larsson K.H."/>
            <person name="Matsuura K."/>
            <person name="Barry K."/>
            <person name="Labutti K."/>
            <person name="Kuo R."/>
            <person name="Ohm R.A."/>
            <person name="Bhattacharya S.S."/>
            <person name="Shirouzu T."/>
            <person name="Yoshinaga Y."/>
            <person name="Martin F.M."/>
            <person name="Grigoriev I.V."/>
            <person name="Hibbett D.S."/>
        </authorList>
    </citation>
    <scope>NUCLEOTIDE SEQUENCE [LARGE SCALE GENOMIC DNA]</scope>
    <source>
        <strain evidence="1 2">93-53</strain>
    </source>
</reference>
<dbReference type="AlphaFoldDB" id="A0A165C5N0"/>
<protein>
    <submittedName>
        <fullName evidence="1">Uncharacterized protein</fullName>
    </submittedName>
</protein>
<dbReference type="Proteomes" id="UP000076871">
    <property type="component" value="Unassembled WGS sequence"/>
</dbReference>
<dbReference type="InParanoid" id="A0A165C5N0"/>
<dbReference type="RefSeq" id="XP_040759988.1">
    <property type="nucleotide sequence ID" value="XM_040902445.1"/>
</dbReference>
<dbReference type="GeneID" id="63819476"/>
<dbReference type="EMBL" id="KV427654">
    <property type="protein sequence ID" value="KZT02248.1"/>
    <property type="molecule type" value="Genomic_DNA"/>
</dbReference>
<proteinExistence type="predicted"/>
<sequence length="218" mass="25154">MRYARQGYRRAAHYTCWNKKHTVLWGFACLAGSRYVYPLSGGGAARRQDSCLATILFRRTGPPRQLHLGRASIFQTVKGRPALILSQPRYCKCNSGENVRRIFSPMYPGQSADVIRDSIRTTPHMKLHHRWDLDNENDRRKCHAAHEADTRRDRGNGGLDVVQQSIRHCRIGRRPEDQRRAMIGCSGNWSTRKSFPELGECRPQLPRLRRVVAYLRSL</sequence>
<keyword evidence="2" id="KW-1185">Reference proteome</keyword>
<name>A0A165C5N0_9APHY</name>
<evidence type="ECO:0000313" key="1">
    <source>
        <dbReference type="EMBL" id="KZT02248.1"/>
    </source>
</evidence>
<organism evidence="1 2">
    <name type="scientific">Laetiporus sulphureus 93-53</name>
    <dbReference type="NCBI Taxonomy" id="1314785"/>
    <lineage>
        <taxon>Eukaryota</taxon>
        <taxon>Fungi</taxon>
        <taxon>Dikarya</taxon>
        <taxon>Basidiomycota</taxon>
        <taxon>Agaricomycotina</taxon>
        <taxon>Agaricomycetes</taxon>
        <taxon>Polyporales</taxon>
        <taxon>Laetiporus</taxon>
    </lineage>
</organism>